<dbReference type="SUPFAM" id="SSF48452">
    <property type="entry name" value="TPR-like"/>
    <property type="match status" value="1"/>
</dbReference>
<accession>A0AAD8YH75</accession>
<name>A0AAD8YH75_9STRA</name>
<proteinExistence type="predicted"/>
<dbReference type="InterPro" id="IPR041664">
    <property type="entry name" value="AAA_16"/>
</dbReference>
<organism evidence="3 4">
    <name type="scientific">Skeletonema marinoi</name>
    <dbReference type="NCBI Taxonomy" id="267567"/>
    <lineage>
        <taxon>Eukaryota</taxon>
        <taxon>Sar</taxon>
        <taxon>Stramenopiles</taxon>
        <taxon>Ochrophyta</taxon>
        <taxon>Bacillariophyta</taxon>
        <taxon>Coscinodiscophyceae</taxon>
        <taxon>Thalassiosirophycidae</taxon>
        <taxon>Thalassiosirales</taxon>
        <taxon>Skeletonemataceae</taxon>
        <taxon>Skeletonema</taxon>
        <taxon>Skeletonema marinoi-dohrnii complex</taxon>
    </lineage>
</organism>
<dbReference type="InterPro" id="IPR027417">
    <property type="entry name" value="P-loop_NTPase"/>
</dbReference>
<dbReference type="Proteomes" id="UP001224775">
    <property type="component" value="Unassembled WGS sequence"/>
</dbReference>
<sequence>MCPSTATGTGWPACWWQLSVWAFGYQSSLARVSQRWLVGTTLPPQVHGRKKSSPRFIWYNKMSKKILMAAADAAAAKDENTQIALRNWIKGDATKKNSSAKKESMIRKATVAYGIVELLVRCQDNNVALDDDAKIGTDNFAVCVCKKKKKRSSSSWTDVRGVAMISSGLSLSIEEPSYLSCLFEDDDDEGGEKDGQMGRYLEVELDAANKKTDCCDNGSADNDKMSKHRCHYLLAKLFYELFTHEEFRDDNYPIVGDDCDEPVHKKAKKASLSELEGGDVVSNYGSDLFSISARMQQLRVPASICRMVQNLLESVSESGAVDAYKTLGEVGKDLHLLLLDPDRFLFDHEEGESPDSMQLLYRKEKLYGRDKEETLITDTFCRVTRGKSEAFFIGGFSGSGKSMLVDTLRVRVKNVGGYVIKHKFDAISQDRPLSGVISAVNQLCLKIKDRLTSQRLAALSKKLKDDFGADIVLLARMLPNVCALSPEFSILAGKVEDGSTDKMNAQSVSYTLLRFIRLVSSPKRPIMLFLDDLQWADDTALDVIHTFLSDRMGSCMFFVGTYRDNEVQIGHALFDLMERLEISNVPLNKVSLTGLDQEHLNEMISDALCLYPRISKSLSDIVFQKTKGNPFFVLEFMQSLQSRGLLQYDSCQKRWVWNEDTIRAEEITDNVLQLLSSKMNRLSKDMQSLLKVMACFGTSTNESVIGYLSESPEYLGLRNGLEGAISDGFVEVNTEGKFKFVHDKVREAAYNLIPDRDKKQLHYSLGKTLYSICEGKDVGDAIFLIASQINHGKELIEKDDALCIPVAKLNMKAGKMALNGCDHKMAYFYFLAALSFLPDDIWESHYDLSLRLTFLMARAANSSCKYDEAELTLQTIRERARCLQDKLPAYFLMVQISIAQGHLREAYTTCSSILTQLGETIPETVTPEMVGSMIPETLNMYTEVYDDDWLGKKMEDSTLFNTMKFYSIMVTTAYFIKPSHMVAYFICKMVQLSLRHGVCQYTPQALMILSSIVIRFDNAEFIRRIAKNAMLLAERFDLSDEMVDVHLHFHRGAGQLDSYQLCATQLRKSFASGLSSGNANIAFFCAGQGVQFSVISAEKDLISLLQEIDYYRNLLEIYKSELTKYCLLCYRETVSTFIDKGKTTAIEAKLTFADVSDPGNKLLEMFYFHQVFKNYWIGYAERCDHYVQRYGELSQPRHFEAYIIKFYHGLNTLDMMKKKKTKNYSKSAEVDGIIASMRVAASHAESNFRNKLELLEAEQRGLNNFHHDAMIFYKAAIESARKNKFIHEQGLACEKAGFYCKSMNDNEKALAYFNQARECYEKWGSTVKVEFVQRELDRLM</sequence>
<evidence type="ECO:0000313" key="3">
    <source>
        <dbReference type="EMBL" id="KAK1746057.1"/>
    </source>
</evidence>
<dbReference type="EMBL" id="JATAAI010000004">
    <property type="protein sequence ID" value="KAK1746057.1"/>
    <property type="molecule type" value="Genomic_DNA"/>
</dbReference>
<feature type="signal peptide" evidence="1">
    <location>
        <begin position="1"/>
        <end position="30"/>
    </location>
</feature>
<dbReference type="InterPro" id="IPR053159">
    <property type="entry name" value="Hybrid_Histidine_Kinase"/>
</dbReference>
<comment type="caution">
    <text evidence="3">The sequence shown here is derived from an EMBL/GenBank/DDBJ whole genome shotgun (WGS) entry which is preliminary data.</text>
</comment>
<dbReference type="SUPFAM" id="SSF52540">
    <property type="entry name" value="P-loop containing nucleoside triphosphate hydrolases"/>
    <property type="match status" value="1"/>
</dbReference>
<reference evidence="3" key="1">
    <citation type="submission" date="2023-06" db="EMBL/GenBank/DDBJ databases">
        <title>Survivors Of The Sea: Transcriptome response of Skeletonema marinoi to long-term dormancy.</title>
        <authorList>
            <person name="Pinder M.I.M."/>
            <person name="Kourtchenko O."/>
            <person name="Robertson E.K."/>
            <person name="Larsson T."/>
            <person name="Maumus F."/>
            <person name="Osuna-Cruz C.M."/>
            <person name="Vancaester E."/>
            <person name="Stenow R."/>
            <person name="Vandepoele K."/>
            <person name="Ploug H."/>
            <person name="Bruchert V."/>
            <person name="Godhe A."/>
            <person name="Topel M."/>
        </authorList>
    </citation>
    <scope>NUCLEOTIDE SEQUENCE</scope>
    <source>
        <strain evidence="3">R05AC</strain>
    </source>
</reference>
<keyword evidence="1" id="KW-0732">Signal</keyword>
<feature type="domain" description="Orc1-like AAA ATPase" evidence="2">
    <location>
        <begin position="365"/>
        <end position="550"/>
    </location>
</feature>
<keyword evidence="4" id="KW-1185">Reference proteome</keyword>
<protein>
    <submittedName>
        <fullName evidence="3">AAA ATPase</fullName>
    </submittedName>
</protein>
<dbReference type="Pfam" id="PF13191">
    <property type="entry name" value="AAA_16"/>
    <property type="match status" value="1"/>
</dbReference>
<feature type="chain" id="PRO_5042291401" evidence="1">
    <location>
        <begin position="31"/>
        <end position="1340"/>
    </location>
</feature>
<dbReference type="InterPro" id="IPR011990">
    <property type="entry name" value="TPR-like_helical_dom_sf"/>
</dbReference>
<gene>
    <name evidence="3" type="ORF">QTG54_002664</name>
</gene>
<dbReference type="PANTHER" id="PTHR43642">
    <property type="entry name" value="HYBRID SIGNAL TRANSDUCTION HISTIDINE KINASE G"/>
    <property type="match status" value="1"/>
</dbReference>
<dbReference type="PANTHER" id="PTHR43642:SF1">
    <property type="entry name" value="HYBRID SIGNAL TRANSDUCTION HISTIDINE KINASE G"/>
    <property type="match status" value="1"/>
</dbReference>
<evidence type="ECO:0000259" key="2">
    <source>
        <dbReference type="Pfam" id="PF13191"/>
    </source>
</evidence>
<evidence type="ECO:0000313" key="4">
    <source>
        <dbReference type="Proteomes" id="UP001224775"/>
    </source>
</evidence>
<evidence type="ECO:0000256" key="1">
    <source>
        <dbReference type="SAM" id="SignalP"/>
    </source>
</evidence>